<accession>A0A8D1A605</accession>
<feature type="transmembrane region" description="Helical" evidence="1">
    <location>
        <begin position="25"/>
        <end position="48"/>
    </location>
</feature>
<reference evidence="2" key="1">
    <citation type="submission" date="2025-08" db="UniProtKB">
        <authorList>
            <consortium name="Ensembl"/>
        </authorList>
    </citation>
    <scope>IDENTIFICATION</scope>
</reference>
<feature type="transmembrane region" description="Helical" evidence="1">
    <location>
        <begin position="60"/>
        <end position="78"/>
    </location>
</feature>
<keyword evidence="1" id="KW-1133">Transmembrane helix</keyword>
<keyword evidence="1" id="KW-0472">Membrane</keyword>
<dbReference type="AlphaFoldDB" id="A0A8D1A605"/>
<dbReference type="Proteomes" id="UP000694720">
    <property type="component" value="Unplaced"/>
</dbReference>
<sequence length="183" mass="20708">MLSIFSCVCWPSVYLSSLENGLFRSFAHFSIGLFAFLLLSCVSCLHILEIKPLSIASLETIFSHSVSCLFVFFLVFFAEKKLFSFIRSHGFILALISIALGDCPEKIFMMLMSESVLPMFSSRSLMVSCLIFKSFSHFEFIFVHGMRVCSNFIDFHAAVQVSQQCLLNRLSDIMLLPPLSKII</sequence>
<evidence type="ECO:0000313" key="2">
    <source>
        <dbReference type="Ensembl" id="ENSSSCP00035029196.1"/>
    </source>
</evidence>
<organism evidence="2 3">
    <name type="scientific">Sus scrofa</name>
    <name type="common">Pig</name>
    <dbReference type="NCBI Taxonomy" id="9823"/>
    <lineage>
        <taxon>Eukaryota</taxon>
        <taxon>Metazoa</taxon>
        <taxon>Chordata</taxon>
        <taxon>Craniata</taxon>
        <taxon>Vertebrata</taxon>
        <taxon>Euteleostomi</taxon>
        <taxon>Mammalia</taxon>
        <taxon>Eutheria</taxon>
        <taxon>Laurasiatheria</taxon>
        <taxon>Artiodactyla</taxon>
        <taxon>Suina</taxon>
        <taxon>Suidae</taxon>
        <taxon>Sus</taxon>
    </lineage>
</organism>
<protein>
    <submittedName>
        <fullName evidence="2">Uncharacterized protein</fullName>
    </submittedName>
</protein>
<keyword evidence="1" id="KW-0812">Transmembrane</keyword>
<proteinExistence type="predicted"/>
<evidence type="ECO:0000256" key="1">
    <source>
        <dbReference type="SAM" id="Phobius"/>
    </source>
</evidence>
<dbReference type="Ensembl" id="ENSSSCT00035071916.1">
    <property type="protein sequence ID" value="ENSSSCP00035029196.1"/>
    <property type="gene ID" value="ENSSSCG00035053898.1"/>
</dbReference>
<evidence type="ECO:0000313" key="3">
    <source>
        <dbReference type="Proteomes" id="UP000694720"/>
    </source>
</evidence>
<name>A0A8D1A605_PIG</name>